<reference evidence="1 2" key="1">
    <citation type="submission" date="2021-02" db="EMBL/GenBank/DDBJ databases">
        <title>Genomic and phenotypic characterization of Pseudomonas hygromyciniae, a novel bacterial species discovered from a commercially purchased antibiotic vial.</title>
        <authorList>
            <person name="Turner T.L."/>
            <person name="Mitra S.D."/>
            <person name="Kochan T.J."/>
            <person name="Pincus N.B."/>
            <person name="Lebrun-Corbin M."/>
            <person name="Cheung B."/>
            <person name="Gatesy S.W."/>
            <person name="Afzal T."/>
            <person name="Ozer E.A."/>
            <person name="Hauser A.R."/>
        </authorList>
    </citation>
    <scope>NUCLEOTIDE SEQUENCE [LARGE SCALE GENOMIC DNA]</scope>
    <source>
        <strain evidence="1 2">SDM007</strain>
    </source>
</reference>
<dbReference type="Proteomes" id="UP000663249">
    <property type="component" value="Chromosome"/>
</dbReference>
<name>A0ABX7K5P3_9PSED</name>
<gene>
    <name evidence="1" type="ORF">JTY93_11215</name>
</gene>
<dbReference type="EMBL" id="CP070506">
    <property type="protein sequence ID" value="QSB41862.1"/>
    <property type="molecule type" value="Genomic_DNA"/>
</dbReference>
<keyword evidence="2" id="KW-1185">Reference proteome</keyword>
<organism evidence="1 2">
    <name type="scientific">Pseudomonas hygromyciniae</name>
    <dbReference type="NCBI Taxonomy" id="2812000"/>
    <lineage>
        <taxon>Bacteria</taxon>
        <taxon>Pseudomonadati</taxon>
        <taxon>Pseudomonadota</taxon>
        <taxon>Gammaproteobacteria</taxon>
        <taxon>Pseudomonadales</taxon>
        <taxon>Pseudomonadaceae</taxon>
        <taxon>Pseudomonas</taxon>
    </lineage>
</organism>
<accession>A0ABX7K5P3</accession>
<evidence type="ECO:0000313" key="1">
    <source>
        <dbReference type="EMBL" id="QSB41862.1"/>
    </source>
</evidence>
<sequence>MSEVEAELEAVLQDFGARPYGFFSILDDSDNPNLNLRKQNTDWDFIKSECWHSLDLSSYMLWSISDNGDLLWWNGEQTIAMNPRDGTYLSEPISPRGVHSSCGAEQGRKTVPGLLNGHMLAGFCLSPTSAVGRFPPVATGRNRPIADDGNS</sequence>
<dbReference type="RefSeq" id="WP_205519013.1">
    <property type="nucleotide sequence ID" value="NZ_CP070506.1"/>
</dbReference>
<proteinExistence type="predicted"/>
<protein>
    <submittedName>
        <fullName evidence="1">Uncharacterized protein</fullName>
    </submittedName>
</protein>
<evidence type="ECO:0000313" key="2">
    <source>
        <dbReference type="Proteomes" id="UP000663249"/>
    </source>
</evidence>